<evidence type="ECO:0000256" key="7">
    <source>
        <dbReference type="ARBA" id="ARBA00022857"/>
    </source>
</evidence>
<dbReference type="RefSeq" id="WP_176570510.1">
    <property type="nucleotide sequence ID" value="NZ_CP056030.1"/>
</dbReference>
<evidence type="ECO:0000256" key="5">
    <source>
        <dbReference type="ARBA" id="ARBA00019465"/>
    </source>
</evidence>
<accession>A0A7D5D7V2</accession>
<keyword evidence="8 11" id="KW-0560">Oxidoreductase</keyword>
<evidence type="ECO:0000256" key="4">
    <source>
        <dbReference type="ARBA" id="ARBA00013014"/>
    </source>
</evidence>
<evidence type="ECO:0000256" key="1">
    <source>
        <dbReference type="ARBA" id="ARBA00002919"/>
    </source>
</evidence>
<dbReference type="EC" id="1.1.1.169" evidence="4 11"/>
<comment type="similarity">
    <text evidence="3 11">Belongs to the ketopantoate reductase family.</text>
</comment>
<dbReference type="GO" id="GO:0008677">
    <property type="term" value="F:2-dehydropantoate 2-reductase activity"/>
    <property type="evidence" value="ECO:0007669"/>
    <property type="project" value="UniProtKB-EC"/>
</dbReference>
<name>A0A7D5D7V2_9PSED</name>
<organism evidence="14 15">
    <name type="scientific">Pseudomonas eucalypticola</name>
    <dbReference type="NCBI Taxonomy" id="2599595"/>
    <lineage>
        <taxon>Bacteria</taxon>
        <taxon>Pseudomonadati</taxon>
        <taxon>Pseudomonadota</taxon>
        <taxon>Gammaproteobacteria</taxon>
        <taxon>Pseudomonadales</taxon>
        <taxon>Pseudomonadaceae</taxon>
        <taxon>Pseudomonas</taxon>
    </lineage>
</organism>
<keyword evidence="7 11" id="KW-0521">NADP</keyword>
<dbReference type="AlphaFoldDB" id="A0A7D5D7V2"/>
<dbReference type="PANTHER" id="PTHR21708:SF26">
    <property type="entry name" value="2-DEHYDROPANTOATE 2-REDUCTASE"/>
    <property type="match status" value="1"/>
</dbReference>
<dbReference type="InterPro" id="IPR003710">
    <property type="entry name" value="ApbA"/>
</dbReference>
<dbReference type="EMBL" id="CP056030">
    <property type="protein sequence ID" value="QKZ04315.1"/>
    <property type="molecule type" value="Genomic_DNA"/>
</dbReference>
<evidence type="ECO:0000256" key="9">
    <source>
        <dbReference type="ARBA" id="ARBA00032024"/>
    </source>
</evidence>
<dbReference type="Gene3D" id="1.10.1040.10">
    <property type="entry name" value="N-(1-d-carboxylethyl)-l-norvaline Dehydrogenase, domain 2"/>
    <property type="match status" value="1"/>
</dbReference>
<evidence type="ECO:0000256" key="3">
    <source>
        <dbReference type="ARBA" id="ARBA00007870"/>
    </source>
</evidence>
<dbReference type="GO" id="GO:0015940">
    <property type="term" value="P:pantothenate biosynthetic process"/>
    <property type="evidence" value="ECO:0007669"/>
    <property type="project" value="UniProtKB-UniPathway"/>
</dbReference>
<comment type="catalytic activity">
    <reaction evidence="10 11">
        <text>(R)-pantoate + NADP(+) = 2-dehydropantoate + NADPH + H(+)</text>
        <dbReference type="Rhea" id="RHEA:16233"/>
        <dbReference type="ChEBI" id="CHEBI:11561"/>
        <dbReference type="ChEBI" id="CHEBI:15378"/>
        <dbReference type="ChEBI" id="CHEBI:15980"/>
        <dbReference type="ChEBI" id="CHEBI:57783"/>
        <dbReference type="ChEBI" id="CHEBI:58349"/>
        <dbReference type="EC" id="1.1.1.169"/>
    </reaction>
</comment>
<keyword evidence="15" id="KW-1185">Reference proteome</keyword>
<evidence type="ECO:0000256" key="6">
    <source>
        <dbReference type="ARBA" id="ARBA00022655"/>
    </source>
</evidence>
<reference evidence="14 15" key="1">
    <citation type="submission" date="2020-06" db="EMBL/GenBank/DDBJ databases">
        <title>Pseudomonas eucalypticola sp. nov., an endophyte of Eucalyptus dunnii leaves with biocontrol ability of eucalyptus leaf blight.</title>
        <authorList>
            <person name="Liu Y."/>
            <person name="Song Z."/>
            <person name="Zeng H."/>
            <person name="Lu M."/>
            <person name="Wang X."/>
            <person name="Lian X."/>
            <person name="Zhang Q."/>
        </authorList>
    </citation>
    <scope>NUCLEOTIDE SEQUENCE [LARGE SCALE GENOMIC DNA]</scope>
    <source>
        <strain evidence="14 15">NP-1</strain>
    </source>
</reference>
<gene>
    <name evidence="14" type="ORF">HWQ56_11175</name>
</gene>
<comment type="function">
    <text evidence="1 11">Catalyzes the NADPH-dependent reduction of ketopantoate into pantoic acid.</text>
</comment>
<dbReference type="SUPFAM" id="SSF51735">
    <property type="entry name" value="NAD(P)-binding Rossmann-fold domains"/>
    <property type="match status" value="1"/>
</dbReference>
<dbReference type="FunFam" id="3.40.50.720:FF:000307">
    <property type="entry name" value="2-dehydropantoate 2-reductase"/>
    <property type="match status" value="1"/>
</dbReference>
<dbReference type="Proteomes" id="UP000509568">
    <property type="component" value="Chromosome"/>
</dbReference>
<evidence type="ECO:0000256" key="2">
    <source>
        <dbReference type="ARBA" id="ARBA00004994"/>
    </source>
</evidence>
<sequence>MRILVVGAGAVGGYFGGRLLAAGRDVTFLVRQARGQQLDERGLQVRSPLGDITLTTVPWVRADGIQRPYDLVLVSCKAGHLPSVMDDLATAVGPGTLILPLLNGLRHLEALDQRFGAAHVLGGKCFVSLDKLDDGTIVHFNERDDLSFGVRAGQDSAQAQTVAQTLAGAGFTALLSPDIIQEMWEKWTFIATAGGITCLMRASVGDVVAAGGVDLICDLFEECSAIARGAGYPPREPAREAFLQVLTQPGSALTASMLRDVERGDATEADHVLGDLLDRRLPEDVETPDRSVLRLAYTHLLAYAARRRREQP</sequence>
<dbReference type="Pfam" id="PF08546">
    <property type="entry name" value="ApbA_C"/>
    <property type="match status" value="1"/>
</dbReference>
<dbReference type="NCBIfam" id="TIGR00745">
    <property type="entry name" value="apbA_panE"/>
    <property type="match status" value="1"/>
</dbReference>
<dbReference type="UniPathway" id="UPA00028">
    <property type="reaction ID" value="UER00004"/>
</dbReference>
<comment type="pathway">
    <text evidence="2 11">Cofactor biosynthesis; (R)-pantothenate biosynthesis; (R)-pantoate from 3-methyl-2-oxobutanoate: step 2/2.</text>
</comment>
<dbReference type="InterPro" id="IPR036291">
    <property type="entry name" value="NAD(P)-bd_dom_sf"/>
</dbReference>
<evidence type="ECO:0000313" key="15">
    <source>
        <dbReference type="Proteomes" id="UP000509568"/>
    </source>
</evidence>
<evidence type="ECO:0000313" key="14">
    <source>
        <dbReference type="EMBL" id="QKZ04315.1"/>
    </source>
</evidence>
<evidence type="ECO:0000256" key="8">
    <source>
        <dbReference type="ARBA" id="ARBA00023002"/>
    </source>
</evidence>
<feature type="domain" description="Ketopantoate reductase N-terminal" evidence="12">
    <location>
        <begin position="3"/>
        <end position="150"/>
    </location>
</feature>
<proteinExistence type="inferred from homology"/>
<evidence type="ECO:0000256" key="11">
    <source>
        <dbReference type="RuleBase" id="RU362068"/>
    </source>
</evidence>
<dbReference type="InterPro" id="IPR008927">
    <property type="entry name" value="6-PGluconate_DH-like_C_sf"/>
</dbReference>
<dbReference type="InterPro" id="IPR013752">
    <property type="entry name" value="KPA_reductase"/>
</dbReference>
<evidence type="ECO:0000259" key="13">
    <source>
        <dbReference type="Pfam" id="PF08546"/>
    </source>
</evidence>
<dbReference type="PANTHER" id="PTHR21708">
    <property type="entry name" value="PROBABLE 2-DEHYDROPANTOATE 2-REDUCTASE"/>
    <property type="match status" value="1"/>
</dbReference>
<evidence type="ECO:0000259" key="12">
    <source>
        <dbReference type="Pfam" id="PF02558"/>
    </source>
</evidence>
<dbReference type="KEGG" id="pez:HWQ56_11175"/>
<dbReference type="Pfam" id="PF02558">
    <property type="entry name" value="ApbA"/>
    <property type="match status" value="1"/>
</dbReference>
<feature type="domain" description="Ketopantoate reductase C-terminal" evidence="13">
    <location>
        <begin position="178"/>
        <end position="279"/>
    </location>
</feature>
<dbReference type="SUPFAM" id="SSF48179">
    <property type="entry name" value="6-phosphogluconate dehydrogenase C-terminal domain-like"/>
    <property type="match status" value="1"/>
</dbReference>
<evidence type="ECO:0000256" key="10">
    <source>
        <dbReference type="ARBA" id="ARBA00048793"/>
    </source>
</evidence>
<keyword evidence="6 11" id="KW-0566">Pantothenate biosynthesis</keyword>
<dbReference type="InterPro" id="IPR013328">
    <property type="entry name" value="6PGD_dom2"/>
</dbReference>
<dbReference type="GO" id="GO:0005737">
    <property type="term" value="C:cytoplasm"/>
    <property type="evidence" value="ECO:0007669"/>
    <property type="project" value="TreeGrafter"/>
</dbReference>
<dbReference type="InterPro" id="IPR051402">
    <property type="entry name" value="KPR-Related"/>
</dbReference>
<dbReference type="InterPro" id="IPR013332">
    <property type="entry name" value="KPR_N"/>
</dbReference>
<protein>
    <recommendedName>
        <fullName evidence="5 11">2-dehydropantoate 2-reductase</fullName>
        <ecNumber evidence="4 11">1.1.1.169</ecNumber>
    </recommendedName>
    <alternativeName>
        <fullName evidence="9 11">Ketopantoate reductase</fullName>
    </alternativeName>
</protein>
<dbReference type="Gene3D" id="3.40.50.720">
    <property type="entry name" value="NAD(P)-binding Rossmann-like Domain"/>
    <property type="match status" value="1"/>
</dbReference>